<sequence length="75" mass="8254">MNPTTLAPKVSRWAKLLCISLIPFSVTGRQLYVPLSRVTSIGGLFIGMVAEIVEQPTMTNVVNFDVINQCQMANE</sequence>
<dbReference type="AlphaFoldDB" id="A0A5B0QVJ4"/>
<evidence type="ECO:0000313" key="2">
    <source>
        <dbReference type="Proteomes" id="UP000325313"/>
    </source>
</evidence>
<dbReference type="Proteomes" id="UP000325313">
    <property type="component" value="Unassembled WGS sequence"/>
</dbReference>
<organism evidence="1 2">
    <name type="scientific">Puccinia graminis f. sp. tritici</name>
    <dbReference type="NCBI Taxonomy" id="56615"/>
    <lineage>
        <taxon>Eukaryota</taxon>
        <taxon>Fungi</taxon>
        <taxon>Dikarya</taxon>
        <taxon>Basidiomycota</taxon>
        <taxon>Pucciniomycotina</taxon>
        <taxon>Pucciniomycetes</taxon>
        <taxon>Pucciniales</taxon>
        <taxon>Pucciniaceae</taxon>
        <taxon>Puccinia</taxon>
    </lineage>
</organism>
<protein>
    <submittedName>
        <fullName evidence="1">Uncharacterized protein</fullName>
    </submittedName>
</protein>
<reference evidence="1 2" key="1">
    <citation type="submission" date="2019-05" db="EMBL/GenBank/DDBJ databases">
        <title>Emergence of the Ug99 lineage of the wheat stem rust pathogen through somatic hybridization.</title>
        <authorList>
            <person name="Li F."/>
            <person name="Upadhyaya N.M."/>
            <person name="Sperschneider J."/>
            <person name="Matny O."/>
            <person name="Nguyen-Phuc H."/>
            <person name="Mago R."/>
            <person name="Raley C."/>
            <person name="Miller M.E."/>
            <person name="Silverstein K.A.T."/>
            <person name="Henningsen E."/>
            <person name="Hirsch C.D."/>
            <person name="Visser B."/>
            <person name="Pretorius Z.A."/>
            <person name="Steffenson B.J."/>
            <person name="Schwessinger B."/>
            <person name="Dodds P.N."/>
            <person name="Figueroa M."/>
        </authorList>
    </citation>
    <scope>NUCLEOTIDE SEQUENCE [LARGE SCALE GENOMIC DNA]</scope>
    <source>
        <strain evidence="1 2">Ug99</strain>
    </source>
</reference>
<name>A0A5B0QVJ4_PUCGR</name>
<proteinExistence type="predicted"/>
<dbReference type="EMBL" id="VDEP01000270">
    <property type="protein sequence ID" value="KAA1116903.1"/>
    <property type="molecule type" value="Genomic_DNA"/>
</dbReference>
<accession>A0A5B0QVJ4</accession>
<comment type="caution">
    <text evidence="1">The sequence shown here is derived from an EMBL/GenBank/DDBJ whole genome shotgun (WGS) entry which is preliminary data.</text>
</comment>
<evidence type="ECO:0000313" key="1">
    <source>
        <dbReference type="EMBL" id="KAA1116903.1"/>
    </source>
</evidence>
<gene>
    <name evidence="1" type="ORF">PGTUg99_029442</name>
</gene>